<evidence type="ECO:0000313" key="1">
    <source>
        <dbReference type="EMBL" id="KAK8996300.1"/>
    </source>
</evidence>
<accession>A0ABR2Q747</accession>
<dbReference type="PANTHER" id="PTHR35111:SF1">
    <property type="entry name" value="OS04G0115900 PROTEIN"/>
    <property type="match status" value="1"/>
</dbReference>
<dbReference type="PANTHER" id="PTHR35111">
    <property type="entry name" value="F10A5.9-RELATED"/>
    <property type="match status" value="1"/>
</dbReference>
<evidence type="ECO:0008006" key="3">
    <source>
        <dbReference type="Google" id="ProtNLM"/>
    </source>
</evidence>
<proteinExistence type="predicted"/>
<sequence>MEKKSRGSPEKMKATTNLCMPRFKGCSKTKRFSPMSLFERIRKAVFRLIMLSALTKATPDRQASSPVVPRRHYRTADAHRSEAVADCIEFIKKKAYREENRESGGCNSSMDVVSDVVMPVPVM</sequence>
<protein>
    <recommendedName>
        <fullName evidence="3">Josephin-like protein</fullName>
    </recommendedName>
</protein>
<organism evidence="1 2">
    <name type="scientific">Hibiscus sabdariffa</name>
    <name type="common">roselle</name>
    <dbReference type="NCBI Taxonomy" id="183260"/>
    <lineage>
        <taxon>Eukaryota</taxon>
        <taxon>Viridiplantae</taxon>
        <taxon>Streptophyta</taxon>
        <taxon>Embryophyta</taxon>
        <taxon>Tracheophyta</taxon>
        <taxon>Spermatophyta</taxon>
        <taxon>Magnoliopsida</taxon>
        <taxon>eudicotyledons</taxon>
        <taxon>Gunneridae</taxon>
        <taxon>Pentapetalae</taxon>
        <taxon>rosids</taxon>
        <taxon>malvids</taxon>
        <taxon>Malvales</taxon>
        <taxon>Malvaceae</taxon>
        <taxon>Malvoideae</taxon>
        <taxon>Hibiscus</taxon>
    </lineage>
</organism>
<comment type="caution">
    <text evidence="1">The sequence shown here is derived from an EMBL/GenBank/DDBJ whole genome shotgun (WGS) entry which is preliminary data.</text>
</comment>
<name>A0ABR2Q747_9ROSI</name>
<dbReference type="EMBL" id="JBBPBN010000045">
    <property type="protein sequence ID" value="KAK8996300.1"/>
    <property type="molecule type" value="Genomic_DNA"/>
</dbReference>
<evidence type="ECO:0000313" key="2">
    <source>
        <dbReference type="Proteomes" id="UP001396334"/>
    </source>
</evidence>
<dbReference type="Proteomes" id="UP001396334">
    <property type="component" value="Unassembled WGS sequence"/>
</dbReference>
<keyword evidence="2" id="KW-1185">Reference proteome</keyword>
<gene>
    <name evidence="1" type="ORF">V6N11_076540</name>
</gene>
<reference evidence="1 2" key="1">
    <citation type="journal article" date="2024" name="G3 (Bethesda)">
        <title>Genome assembly of Hibiscus sabdariffa L. provides insights into metabolisms of medicinal natural products.</title>
        <authorList>
            <person name="Kim T."/>
        </authorList>
    </citation>
    <scope>NUCLEOTIDE SEQUENCE [LARGE SCALE GENOMIC DNA]</scope>
    <source>
        <strain evidence="1">TK-2024</strain>
        <tissue evidence="1">Old leaves</tissue>
    </source>
</reference>